<dbReference type="AlphaFoldDB" id="A0A9K3KMF3"/>
<dbReference type="EMBL" id="JAGRRH010000021">
    <property type="protein sequence ID" value="KAG7345849.1"/>
    <property type="molecule type" value="Genomic_DNA"/>
</dbReference>
<accession>A0A9K3KMF3</accession>
<evidence type="ECO:0000256" key="2">
    <source>
        <dbReference type="SAM" id="SignalP"/>
    </source>
</evidence>
<proteinExistence type="predicted"/>
<reference evidence="3" key="1">
    <citation type="journal article" date="2021" name="Sci. Rep.">
        <title>Diploid genomic architecture of Nitzschia inconspicua, an elite biomass production diatom.</title>
        <authorList>
            <person name="Oliver A."/>
            <person name="Podell S."/>
            <person name="Pinowska A."/>
            <person name="Traller J.C."/>
            <person name="Smith S.R."/>
            <person name="McClure R."/>
            <person name="Beliaev A."/>
            <person name="Bohutskyi P."/>
            <person name="Hill E.A."/>
            <person name="Rabines A."/>
            <person name="Zheng H."/>
            <person name="Allen L.Z."/>
            <person name="Kuo A."/>
            <person name="Grigoriev I.V."/>
            <person name="Allen A.E."/>
            <person name="Hazlebeck D."/>
            <person name="Allen E.E."/>
        </authorList>
    </citation>
    <scope>NUCLEOTIDE SEQUENCE</scope>
    <source>
        <strain evidence="3">Hildebrandi</strain>
    </source>
</reference>
<feature type="transmembrane region" description="Helical" evidence="1">
    <location>
        <begin position="374"/>
        <end position="392"/>
    </location>
</feature>
<organism evidence="3 4">
    <name type="scientific">Nitzschia inconspicua</name>
    <dbReference type="NCBI Taxonomy" id="303405"/>
    <lineage>
        <taxon>Eukaryota</taxon>
        <taxon>Sar</taxon>
        <taxon>Stramenopiles</taxon>
        <taxon>Ochrophyta</taxon>
        <taxon>Bacillariophyta</taxon>
        <taxon>Bacillariophyceae</taxon>
        <taxon>Bacillariophycidae</taxon>
        <taxon>Bacillariales</taxon>
        <taxon>Bacillariaceae</taxon>
        <taxon>Nitzschia</taxon>
    </lineage>
</organism>
<keyword evidence="1" id="KW-0472">Membrane</keyword>
<dbReference type="Proteomes" id="UP000693970">
    <property type="component" value="Unassembled WGS sequence"/>
</dbReference>
<keyword evidence="4" id="KW-1185">Reference proteome</keyword>
<keyword evidence="1" id="KW-1133">Transmembrane helix</keyword>
<evidence type="ECO:0000256" key="1">
    <source>
        <dbReference type="SAM" id="Phobius"/>
    </source>
</evidence>
<protein>
    <submittedName>
        <fullName evidence="3">Uncharacterized protein</fullName>
    </submittedName>
</protein>
<evidence type="ECO:0000313" key="3">
    <source>
        <dbReference type="EMBL" id="KAG7345849.1"/>
    </source>
</evidence>
<evidence type="ECO:0000313" key="4">
    <source>
        <dbReference type="Proteomes" id="UP000693970"/>
    </source>
</evidence>
<feature type="chain" id="PRO_5039936022" evidence="2">
    <location>
        <begin position="24"/>
        <end position="414"/>
    </location>
</feature>
<name>A0A9K3KMF3_9STRA</name>
<keyword evidence="2" id="KW-0732">Signal</keyword>
<reference evidence="3" key="2">
    <citation type="submission" date="2021-04" db="EMBL/GenBank/DDBJ databases">
        <authorList>
            <person name="Podell S."/>
        </authorList>
    </citation>
    <scope>NUCLEOTIDE SEQUENCE</scope>
    <source>
        <strain evidence="3">Hildebrandi</strain>
    </source>
</reference>
<feature type="signal peptide" evidence="2">
    <location>
        <begin position="1"/>
        <end position="23"/>
    </location>
</feature>
<comment type="caution">
    <text evidence="3">The sequence shown here is derived from an EMBL/GenBank/DDBJ whole genome shotgun (WGS) entry which is preliminary data.</text>
</comment>
<gene>
    <name evidence="3" type="ORF">IV203_004916</name>
</gene>
<keyword evidence="1" id="KW-0812">Transmembrane</keyword>
<sequence>MVISYNILVIVTLLATKTIVVFPTSNGLESNGNSKRVKEETNNSLSWTIERASDPRISFGQEQQDAKNTISISIEVDFYIPSEELAAIAQVSVFPFGQCGVGDAILNGSGSFCSSAADDDKCKLPTKDDKKLLFTAKYMIDDVEAPAGSTIWDTETKNVTFCGRVSLSQGDTVVSFYDMEFDYHIDLDADFTISNLQQPPSPLHTELFSQSFSYELDGCLCSSSNSCITNIPAIQMGQNVRICINTPSTGEKIEIVEFKEWTLEQANTGVSRYAVHEGKPDGLTVIDTMTGNQIIAYTPLNAAFFKDPKYNSVSLWGLVSVMPITAIPDSRHRFTQGRGMSPIKEEGHRKCLFRLDFQLVDDDKAGSSQQTVDAIIVLISLALLALAIFIVRRQRNNNKKVRNDCTDPQSILYC</sequence>